<feature type="region of interest" description="Disordered" evidence="7">
    <location>
        <begin position="850"/>
        <end position="885"/>
    </location>
</feature>
<keyword evidence="10" id="KW-1185">Reference proteome</keyword>
<evidence type="ECO:0000256" key="2">
    <source>
        <dbReference type="ARBA" id="ARBA00022553"/>
    </source>
</evidence>
<dbReference type="Proteomes" id="UP000758603">
    <property type="component" value="Unassembled WGS sequence"/>
</dbReference>
<feature type="region of interest" description="Disordered" evidence="7">
    <location>
        <begin position="664"/>
        <end position="687"/>
    </location>
</feature>
<keyword evidence="3" id="KW-0238">DNA-binding</keyword>
<accession>A0A9P8UH87</accession>
<comment type="subcellular location">
    <subcellularLocation>
        <location evidence="1">Nucleus</location>
    </subcellularLocation>
</comment>
<keyword evidence="6" id="KW-0863">Zinc-finger</keyword>
<dbReference type="InterPro" id="IPR007309">
    <property type="entry name" value="TFIIIC_Bblock-bd"/>
</dbReference>
<evidence type="ECO:0000256" key="6">
    <source>
        <dbReference type="PROSITE-ProRule" id="PRU00042"/>
    </source>
</evidence>
<dbReference type="GO" id="GO:0042791">
    <property type="term" value="P:5S class rRNA transcription by RNA polymerase III"/>
    <property type="evidence" value="ECO:0007669"/>
    <property type="project" value="TreeGrafter"/>
</dbReference>
<dbReference type="PANTHER" id="PTHR15180:SF1">
    <property type="entry name" value="GENERAL TRANSCRIPTION FACTOR 3C POLYPEPTIDE 1"/>
    <property type="match status" value="1"/>
</dbReference>
<dbReference type="GeneID" id="70136615"/>
<evidence type="ECO:0000313" key="9">
    <source>
        <dbReference type="EMBL" id="KAH6652179.1"/>
    </source>
</evidence>
<feature type="region of interest" description="Disordered" evidence="7">
    <location>
        <begin position="724"/>
        <end position="759"/>
    </location>
</feature>
<dbReference type="GO" id="GO:0006384">
    <property type="term" value="P:transcription initiation at RNA polymerase III promoter"/>
    <property type="evidence" value="ECO:0007669"/>
    <property type="project" value="InterPro"/>
</dbReference>
<feature type="region of interest" description="Disordered" evidence="7">
    <location>
        <begin position="359"/>
        <end position="391"/>
    </location>
</feature>
<keyword evidence="4" id="KW-0804">Transcription</keyword>
<evidence type="ECO:0000256" key="3">
    <source>
        <dbReference type="ARBA" id="ARBA00023125"/>
    </source>
</evidence>
<dbReference type="EMBL" id="JAGPXC010000006">
    <property type="protein sequence ID" value="KAH6652179.1"/>
    <property type="molecule type" value="Genomic_DNA"/>
</dbReference>
<dbReference type="Pfam" id="PF20222">
    <property type="entry name" value="DUF6581"/>
    <property type="match status" value="1"/>
</dbReference>
<dbReference type="InterPro" id="IPR046488">
    <property type="entry name" value="Sfc3/Tfc3_C"/>
</dbReference>
<dbReference type="PANTHER" id="PTHR15180">
    <property type="entry name" value="GENERAL TRANSCRIPTION FACTOR 3C POLYPEPTIDE 1"/>
    <property type="match status" value="1"/>
</dbReference>
<feature type="region of interest" description="Disordered" evidence="7">
    <location>
        <begin position="1240"/>
        <end position="1290"/>
    </location>
</feature>
<organism evidence="9 10">
    <name type="scientific">Truncatella angustata</name>
    <dbReference type="NCBI Taxonomy" id="152316"/>
    <lineage>
        <taxon>Eukaryota</taxon>
        <taxon>Fungi</taxon>
        <taxon>Dikarya</taxon>
        <taxon>Ascomycota</taxon>
        <taxon>Pezizomycotina</taxon>
        <taxon>Sordariomycetes</taxon>
        <taxon>Xylariomycetidae</taxon>
        <taxon>Amphisphaeriales</taxon>
        <taxon>Sporocadaceae</taxon>
        <taxon>Truncatella</taxon>
    </lineage>
</organism>
<dbReference type="GO" id="GO:0008270">
    <property type="term" value="F:zinc ion binding"/>
    <property type="evidence" value="ECO:0007669"/>
    <property type="project" value="UniProtKB-KW"/>
</dbReference>
<evidence type="ECO:0000259" key="8">
    <source>
        <dbReference type="PROSITE" id="PS50157"/>
    </source>
</evidence>
<feature type="compositionally biased region" description="Acidic residues" evidence="7">
    <location>
        <begin position="1242"/>
        <end position="1269"/>
    </location>
</feature>
<dbReference type="GO" id="GO:0000127">
    <property type="term" value="C:transcription factor TFIIIC complex"/>
    <property type="evidence" value="ECO:0007669"/>
    <property type="project" value="InterPro"/>
</dbReference>
<evidence type="ECO:0000256" key="7">
    <source>
        <dbReference type="SAM" id="MobiDB-lite"/>
    </source>
</evidence>
<dbReference type="Pfam" id="PF04182">
    <property type="entry name" value="B-block_TFIIIC"/>
    <property type="match status" value="1"/>
</dbReference>
<dbReference type="RefSeq" id="XP_045956457.1">
    <property type="nucleotide sequence ID" value="XM_046107724.1"/>
</dbReference>
<feature type="region of interest" description="Disordered" evidence="7">
    <location>
        <begin position="1136"/>
        <end position="1194"/>
    </location>
</feature>
<evidence type="ECO:0000256" key="4">
    <source>
        <dbReference type="ARBA" id="ARBA00023163"/>
    </source>
</evidence>
<feature type="domain" description="C2H2-type" evidence="8">
    <location>
        <begin position="687"/>
        <end position="715"/>
    </location>
</feature>
<feature type="compositionally biased region" description="Polar residues" evidence="7">
    <location>
        <begin position="1168"/>
        <end position="1179"/>
    </location>
</feature>
<comment type="caution">
    <text evidence="9">The sequence shown here is derived from an EMBL/GenBank/DDBJ whole genome shotgun (WGS) entry which is preliminary data.</text>
</comment>
<dbReference type="PROSITE" id="PS50157">
    <property type="entry name" value="ZINC_FINGER_C2H2_2"/>
    <property type="match status" value="1"/>
</dbReference>
<keyword evidence="2" id="KW-0597">Phosphoprotein</keyword>
<evidence type="ECO:0000313" key="10">
    <source>
        <dbReference type="Proteomes" id="UP000758603"/>
    </source>
</evidence>
<dbReference type="GO" id="GO:0005634">
    <property type="term" value="C:nucleus"/>
    <property type="evidence" value="ECO:0007669"/>
    <property type="project" value="UniProtKB-SubCell"/>
</dbReference>
<keyword evidence="5" id="KW-0539">Nucleus</keyword>
<keyword evidence="6" id="KW-0862">Zinc</keyword>
<dbReference type="InterPro" id="IPR044210">
    <property type="entry name" value="Tfc3-like"/>
</dbReference>
<keyword evidence="6" id="KW-0479">Metal-binding</keyword>
<feature type="compositionally biased region" description="Low complexity" evidence="7">
    <location>
        <begin position="375"/>
        <end position="390"/>
    </location>
</feature>
<feature type="compositionally biased region" description="Basic residues" evidence="7">
    <location>
        <begin position="362"/>
        <end position="374"/>
    </location>
</feature>
<evidence type="ECO:0000256" key="5">
    <source>
        <dbReference type="ARBA" id="ARBA00023242"/>
    </source>
</evidence>
<feature type="compositionally biased region" description="Low complexity" evidence="7">
    <location>
        <begin position="874"/>
        <end position="885"/>
    </location>
</feature>
<evidence type="ECO:0000256" key="1">
    <source>
        <dbReference type="ARBA" id="ARBA00004123"/>
    </source>
</evidence>
<gene>
    <name evidence="9" type="ORF">BKA67DRAFT_660941</name>
</gene>
<sequence>MDRGLDELIEWLLTKIAFSGLEGLSAKKFVKAVKAFYDGRDDIGAGDEPSDLASGQPQDVAEADIAHASIIWKWVVKRKDVIVVPETAARVPLEEIVSLAEGTSKDATEPATGRSSTKRNATAFVQDEVHLLLSEERQWKAIAGHGPDYKRIPLFEWRALIAIASVGTKGILQGDLTRLTGQDKRSLPTRTEALARKGYIIKQQATLRGCRTSKIWLAQFSNHAKADVQRQGLPDEVLNTPAEDLRASWDPVSFSHHYTSGQVDYVAISQAFLMILKAYQAMRYCDIRPKMNITNRIPQMRALAKSSRWWAGIGVIRFEPMKTGKGGQLFKDCVKFIRDPTEEEWTRYKTMPKASLQVPTSRLRKNLKKPKKSASKAAAAATTESSPPEANSVLKHLAPRIPPSLALIQLSAWDPSKPIATTFFEIIKRSGSQGSSNTELGMFNLGWAYRKYISTLTTMISLPRSLPPHQQPFAVHSEFKRVRKTMTYTFRAHGAIAGDRDQQTELIKSANTDEHGSTIFNAQLVEYMTGSPVFPQPSPGEFVKPGSRVKGFLPLTGLKSFTRAGLKRDQEVSDEVIPGEYKRISLVSPKADDADSASRDPSEPLPPGVYYGKKNSLDPSPLKGRPRNSIVMKFVSPALRTPDFFNRPTPSLANIPTSLVVSEPAADASMTPDKRRRGGRAHGPKKFRCDKCGSSYKNINGLEYHQQKSQSACNPEWVPLPPKPSIPFLSQRQHKPVISNPTDKKSSTNRPPLTPKRVLPSRRPKLEAFPIPLSAQGVAAGPRSITVQSVTLHNVLDMPFIKSNRTTPGVDGHKKRVAEKAIRTLSNTLGGNTPNKEGMLISPRKRARALSAGLTADETPDEDTLGDVEQTPGSRRPLPSLSPSPEYAVLMNLPDRSEDLTTSRLHQSLDKGEAVASPTTQSSSLMDHLPKSTHITNSNPTASSVHGQQTQKLYGKQKIAFMRKELMTGLVLRLLEQNDQVLPGDVSLYSLVITKWSQTVSDGSIPIPEWKVFQTVLKGMDRDHAISIHHFGLLIHGTVKPISVVHKGHYGKASGPMPESISRKMTEVKSKCEELYPNPYVPAKFGLAGKELEICGELSQKYDNIDAPSSNANQTSEPANQEILTLGYDMRSARQANSNAINSKRTRPESDDSDEPQTSSRRKRRKQSATQIQGGQVANKSGRRRLIPKTGTKQRDRLDNDACWNMEVAPPGMAQALEASCSVHFVAPTTPASYEKAAALEGEVDEDDEEEEGEEEEEGGGGGEEEQDNGDNVLPFDARSDSDVLDGANESPSFTTIHMITAIGDGVWPGKFPRGFFSNRPGESFAAAGTFPDRSWFLRQNLPQNKNEMVDRAQFRRALVRQKIPRYGNFGADIEAIEAWERSPEGVYLQNVGNIAPEHIFISLRVEPEHANMNPVVAEWPHDVQFTADSLPEDIRDALSEDEHEDLPLPEEVVFAAEGPEIRKKPSKDIGGRQRRFIKRSEGNWKHRVLFPIAKRETGRWNMARSVGANIGRERETELVVAIVIIRKLLGGVDKITDWGLFLKIYPEWSISGIRKFWIRVTKERANYIEALSKKFHTAFLEAYETGEVAPLDYDNIDSYDWKSLISWTIKLETHDGIELPTTREQFDMEYLLTEPVRDDDDWRDLWFHFQTSTYDRLDAVSSLHMVTPVTRVSSSPEGYITESDLQLARSWVRALCNNKSKTTVGIEVRDKLMELGNRDKAEMNELLELSVSQLLETKVISKAFGKGFSQVFKLNNHYEIRLKKFVHVEKYSQAIAFKERLDESFRTNREVIIPTNSNDGTIMAMINLQACGRLRLVDVNFPNVPFGFEPGNYEGRKYPKRYYLFDVKVVPTDTYMYNEDLPIVAQSKEVPIPVMGPLGEIPVWCDFFGNMKQSRWSQYLCMVAFALSVKGPMTARAAVDLLHPVIEEFEAQLIMDWLDTMGLLEKVSGGSGSTVGEWWWLVVGSQIEAKDKGFAED</sequence>
<feature type="compositionally biased region" description="Basic and acidic residues" evidence="7">
    <location>
        <begin position="590"/>
        <end position="602"/>
    </location>
</feature>
<reference evidence="9" key="1">
    <citation type="journal article" date="2021" name="Nat. Commun.">
        <title>Genetic determinants of endophytism in the Arabidopsis root mycobiome.</title>
        <authorList>
            <person name="Mesny F."/>
            <person name="Miyauchi S."/>
            <person name="Thiergart T."/>
            <person name="Pickel B."/>
            <person name="Atanasova L."/>
            <person name="Karlsson M."/>
            <person name="Huettel B."/>
            <person name="Barry K.W."/>
            <person name="Haridas S."/>
            <person name="Chen C."/>
            <person name="Bauer D."/>
            <person name="Andreopoulos W."/>
            <person name="Pangilinan J."/>
            <person name="LaButti K."/>
            <person name="Riley R."/>
            <person name="Lipzen A."/>
            <person name="Clum A."/>
            <person name="Drula E."/>
            <person name="Henrissat B."/>
            <person name="Kohler A."/>
            <person name="Grigoriev I.V."/>
            <person name="Martin F.M."/>
            <person name="Hacquard S."/>
        </authorList>
    </citation>
    <scope>NUCLEOTIDE SEQUENCE</scope>
    <source>
        <strain evidence="9">MPI-SDFR-AT-0073</strain>
    </source>
</reference>
<name>A0A9P8UH87_9PEZI</name>
<dbReference type="OrthoDB" id="5403573at2759"/>
<dbReference type="InterPro" id="IPR013087">
    <property type="entry name" value="Znf_C2H2_type"/>
</dbReference>
<feature type="region of interest" description="Disordered" evidence="7">
    <location>
        <begin position="587"/>
        <end position="626"/>
    </location>
</feature>
<proteinExistence type="predicted"/>
<dbReference type="GO" id="GO:0003677">
    <property type="term" value="F:DNA binding"/>
    <property type="evidence" value="ECO:0007669"/>
    <property type="project" value="UniProtKB-KW"/>
</dbReference>
<feature type="compositionally biased region" description="Basic residues" evidence="7">
    <location>
        <begin position="674"/>
        <end position="687"/>
    </location>
</feature>
<protein>
    <recommendedName>
        <fullName evidence="8">C2H2-type domain-containing protein</fullName>
    </recommendedName>
</protein>